<feature type="region of interest" description="Disordered" evidence="3">
    <location>
        <begin position="542"/>
        <end position="891"/>
    </location>
</feature>
<name>A0A4U0WYA4_9PEZI</name>
<dbReference type="PANTHER" id="PTHR46423">
    <property type="entry name" value="RNA POLYMERASE II-ASSOCIATED PROTEIN 3"/>
    <property type="match status" value="1"/>
</dbReference>
<dbReference type="EMBL" id="NAJQ01000549">
    <property type="protein sequence ID" value="TKA67798.1"/>
    <property type="molecule type" value="Genomic_DNA"/>
</dbReference>
<dbReference type="OrthoDB" id="3595585at2759"/>
<dbReference type="Pfam" id="PF13414">
    <property type="entry name" value="TPR_11"/>
    <property type="match status" value="1"/>
</dbReference>
<comment type="caution">
    <text evidence="4">The sequence shown here is derived from an EMBL/GenBank/DDBJ whole genome shotgun (WGS) entry which is preliminary data.</text>
</comment>
<dbReference type="GO" id="GO:0101031">
    <property type="term" value="C:protein folding chaperone complex"/>
    <property type="evidence" value="ECO:0007669"/>
    <property type="project" value="TreeGrafter"/>
</dbReference>
<proteinExistence type="predicted"/>
<dbReference type="Gene3D" id="1.25.40.10">
    <property type="entry name" value="Tetratricopeptide repeat domain"/>
    <property type="match status" value="1"/>
</dbReference>
<feature type="region of interest" description="Disordered" evidence="3">
    <location>
        <begin position="906"/>
        <end position="931"/>
    </location>
</feature>
<keyword evidence="1 2" id="KW-0802">TPR repeat</keyword>
<feature type="region of interest" description="Disordered" evidence="3">
    <location>
        <begin position="490"/>
        <end position="526"/>
    </location>
</feature>
<evidence type="ECO:0000313" key="5">
    <source>
        <dbReference type="Proteomes" id="UP000309340"/>
    </source>
</evidence>
<reference evidence="4 5" key="1">
    <citation type="submission" date="2017-03" db="EMBL/GenBank/DDBJ databases">
        <title>Genomes of endolithic fungi from Antarctica.</title>
        <authorList>
            <person name="Coleine C."/>
            <person name="Masonjones S."/>
            <person name="Stajich J.E."/>
        </authorList>
    </citation>
    <scope>NUCLEOTIDE SEQUENCE [LARGE SCALE GENOMIC DNA]</scope>
    <source>
        <strain evidence="4 5">CCFEE 5184</strain>
    </source>
</reference>
<dbReference type="InterPro" id="IPR051966">
    <property type="entry name" value="RPAP3"/>
</dbReference>
<dbReference type="AlphaFoldDB" id="A0A4U0WYA4"/>
<feature type="compositionally biased region" description="Acidic residues" evidence="3">
    <location>
        <begin position="843"/>
        <end position="852"/>
    </location>
</feature>
<feature type="compositionally biased region" description="Basic residues" evidence="3">
    <location>
        <begin position="513"/>
        <end position="522"/>
    </location>
</feature>
<protein>
    <submittedName>
        <fullName evidence="4">Uncharacterized protein</fullName>
    </submittedName>
</protein>
<dbReference type="PANTHER" id="PTHR46423:SF1">
    <property type="entry name" value="RNA POLYMERASE II-ASSOCIATED PROTEIN 3"/>
    <property type="match status" value="1"/>
</dbReference>
<evidence type="ECO:0000256" key="2">
    <source>
        <dbReference type="PROSITE-ProRule" id="PRU00339"/>
    </source>
</evidence>
<feature type="compositionally biased region" description="Polar residues" evidence="3">
    <location>
        <begin position="671"/>
        <end position="684"/>
    </location>
</feature>
<feature type="compositionally biased region" description="Basic and acidic residues" evidence="3">
    <location>
        <begin position="562"/>
        <end position="572"/>
    </location>
</feature>
<feature type="compositionally biased region" description="Basic and acidic residues" evidence="3">
    <location>
        <begin position="853"/>
        <end position="864"/>
    </location>
</feature>
<organism evidence="4 5">
    <name type="scientific">Friedmanniomyces simplex</name>
    <dbReference type="NCBI Taxonomy" id="329884"/>
    <lineage>
        <taxon>Eukaryota</taxon>
        <taxon>Fungi</taxon>
        <taxon>Dikarya</taxon>
        <taxon>Ascomycota</taxon>
        <taxon>Pezizomycotina</taxon>
        <taxon>Dothideomycetes</taxon>
        <taxon>Dothideomycetidae</taxon>
        <taxon>Mycosphaerellales</taxon>
        <taxon>Teratosphaeriaceae</taxon>
        <taxon>Friedmanniomyces</taxon>
    </lineage>
</organism>
<evidence type="ECO:0000256" key="3">
    <source>
        <dbReference type="SAM" id="MobiDB-lite"/>
    </source>
</evidence>
<feature type="compositionally biased region" description="Basic and acidic residues" evidence="3">
    <location>
        <begin position="808"/>
        <end position="817"/>
    </location>
</feature>
<dbReference type="InterPro" id="IPR011990">
    <property type="entry name" value="TPR-like_helical_dom_sf"/>
</dbReference>
<evidence type="ECO:0000256" key="1">
    <source>
        <dbReference type="ARBA" id="ARBA00022803"/>
    </source>
</evidence>
<gene>
    <name evidence="4" type="ORF">B0A55_09923</name>
</gene>
<accession>A0A4U0WYA4</accession>
<evidence type="ECO:0000313" key="4">
    <source>
        <dbReference type="EMBL" id="TKA67798.1"/>
    </source>
</evidence>
<feature type="compositionally biased region" description="Basic residues" evidence="3">
    <location>
        <begin position="599"/>
        <end position="610"/>
    </location>
</feature>
<dbReference type="Proteomes" id="UP000309340">
    <property type="component" value="Unassembled WGS sequence"/>
</dbReference>
<sequence>MTTQGSPNPSSEDVRKQGNELYKAGKFAEAIVRYKHAAELAPSEPAPLSNRSAAYFELGNYEACYAASSPALALLDESNLPARQKLFLRQARSGIHDLKFRRANDDMERLTPGKDRATLKDCLRVQHSSRERVPDAKAAHKKIILDLPRYKPPMSQPQPMPMNDYLNWYTLPGPSNLAGLMPREKLETWLYRPFLKLAIPVHKDEIQDFTFIYSPLNLMASPRVIKTSAPPPRSEPLSLQETNVEMSVIMQSVTPFVAEFSALAFPSIDMVRQYRVDFEEVLDVVGNTPVFVVGFCETRLVPPQIWLRPFLLSDEKQEGSPQAKRIREEGLHIVSTWQWSPSTKSATFWLRRDLAERLKRGPWMVGIRRTDNWRHQARPEHVSEVKDLGKKLNESGDPHNAIALTPGSAMGEVKLTDRKRLHITPFTRTLLDRFIPTSLAPSASGISFHTIETFPERGFGYVELPAMEAEKLKKKLNGMTLKGAKVHIEDAKPEKKQKRKAEDEMETEEERKVRKKTKKVEKRKREEGVLVGHELDEGRRVKRGWTGDASERKREKKGKKVKGVDGDLEGKKARFRTSVPLNKAPVDVKANGTGQEKKEKKKEKSARRKTVVVQEFSKAEKPSSTEGMSTKGTAAVRYEDSQGWVDEDGNVVEVPVKSKRPKKRSLPDPTPATTQLLSSNTAKISSDVAESDSDEAVSSVVSSDPPTEDEAESEPGHGLTERVDVRKEKVSALNDPSTPPEHTPLRDAPKLATEVHPLEALFKRPAPKPESASKPKPSPIDTSFSFFTAGPTDDAEDEVAAYPPQTPHTKEDLEWRSIRSAAPTPDTAAIGKSFDFSLARDRDEDEDDESDESMGRDDDVGHDEVQEDVQMEGGASTALNGAVSDGKEESAFRKWFYDNRGDLNRSWKKRRRDERKQKRQRENKRLGRRVA</sequence>
<feature type="compositionally biased region" description="Basic and acidic residues" evidence="3">
    <location>
        <begin position="719"/>
        <end position="730"/>
    </location>
</feature>
<dbReference type="STRING" id="329884.A0A4U0WYA4"/>
<dbReference type="SUPFAM" id="SSF48452">
    <property type="entry name" value="TPR-like"/>
    <property type="match status" value="1"/>
</dbReference>
<dbReference type="InterPro" id="IPR019734">
    <property type="entry name" value="TPR_rpt"/>
</dbReference>
<dbReference type="PROSITE" id="PS50005">
    <property type="entry name" value="TPR"/>
    <property type="match status" value="1"/>
</dbReference>
<keyword evidence="5" id="KW-1185">Reference proteome</keyword>
<feature type="repeat" description="TPR" evidence="2">
    <location>
        <begin position="11"/>
        <end position="44"/>
    </location>
</feature>